<sequence length="265" mass="30566">MKKILFIILCLTISLAGCSRQPKEYGVFIGIDSEEIHKLDRYSIVIIEPSAFSSEQIGKLHAERKTVYGYLNVGAVEEYRPYYDRFRDLSLGIYENWPDERWIDVTSPLWQSFVIDELGKDYAAMGLDGFFLDNADVYYHFPEDDVFQGLCTIMKGLKSYGLPLIINGGDPFVSRCMEENTALSLFDGTNQETVFTKIDFTNQTYGQQAEEETEYFQEYLSKAKEHGLSVYLLEYRADRALSKRIDAYCSENGFLWYNADGIELR</sequence>
<dbReference type="PANTHER" id="PTHR35882">
    <property type="entry name" value="PELA"/>
    <property type="match status" value="1"/>
</dbReference>
<dbReference type="GeneID" id="86054724"/>
<evidence type="ECO:0000259" key="1">
    <source>
        <dbReference type="Pfam" id="PF03537"/>
    </source>
</evidence>
<dbReference type="EMBL" id="VUMI01000029">
    <property type="protein sequence ID" value="MSS89904.1"/>
    <property type="molecule type" value="Genomic_DNA"/>
</dbReference>
<dbReference type="Gene3D" id="3.20.20.70">
    <property type="entry name" value="Aldolase class I"/>
    <property type="match status" value="1"/>
</dbReference>
<dbReference type="AlphaFoldDB" id="A0A6N7WJL0"/>
<comment type="caution">
    <text evidence="2">The sequence shown here is derived from an EMBL/GenBank/DDBJ whole genome shotgun (WGS) entry which is preliminary data.</text>
</comment>
<keyword evidence="3" id="KW-1185">Reference proteome</keyword>
<gene>
    <name evidence="2" type="ORF">FYJ45_16925</name>
</gene>
<feature type="domain" description="Glycoside-hydrolase family GH114 TIM-barrel" evidence="1">
    <location>
        <begin position="39"/>
        <end position="255"/>
    </location>
</feature>
<dbReference type="InterPro" id="IPR004352">
    <property type="entry name" value="GH114_TIM-barrel"/>
</dbReference>
<name>A0A6N7WJL0_9FIRM</name>
<evidence type="ECO:0000313" key="3">
    <source>
        <dbReference type="Proteomes" id="UP000436047"/>
    </source>
</evidence>
<protein>
    <submittedName>
        <fullName evidence="2">Endo alpha-1,4 polygalactosaminidase</fullName>
    </submittedName>
</protein>
<organism evidence="2 3">
    <name type="scientific">Eisenbergiella porci</name>
    <dbReference type="NCBI Taxonomy" id="2652274"/>
    <lineage>
        <taxon>Bacteria</taxon>
        <taxon>Bacillati</taxon>
        <taxon>Bacillota</taxon>
        <taxon>Clostridia</taxon>
        <taxon>Lachnospirales</taxon>
        <taxon>Lachnospiraceae</taxon>
        <taxon>Eisenbergiella</taxon>
    </lineage>
</organism>
<dbReference type="RefSeq" id="WP_154466008.1">
    <property type="nucleotide sequence ID" value="NZ_VUMI01000029.1"/>
</dbReference>
<dbReference type="Pfam" id="PF03537">
    <property type="entry name" value="Glyco_hydro_114"/>
    <property type="match status" value="1"/>
</dbReference>
<dbReference type="InterPro" id="IPR013785">
    <property type="entry name" value="Aldolase_TIM"/>
</dbReference>
<dbReference type="PANTHER" id="PTHR35882:SF2">
    <property type="entry name" value="PELA"/>
    <property type="match status" value="1"/>
</dbReference>
<dbReference type="Proteomes" id="UP000436047">
    <property type="component" value="Unassembled WGS sequence"/>
</dbReference>
<reference evidence="2 3" key="1">
    <citation type="submission" date="2019-08" db="EMBL/GenBank/DDBJ databases">
        <title>In-depth cultivation of the pig gut microbiome towards novel bacterial diversity and tailored functional studies.</title>
        <authorList>
            <person name="Wylensek D."/>
            <person name="Hitch T.C.A."/>
            <person name="Clavel T."/>
        </authorList>
    </citation>
    <scope>NUCLEOTIDE SEQUENCE [LARGE SCALE GENOMIC DNA]</scope>
    <source>
        <strain evidence="2 3">WCA-389-WT-23B</strain>
    </source>
</reference>
<dbReference type="InterPro" id="IPR017853">
    <property type="entry name" value="GH"/>
</dbReference>
<dbReference type="PROSITE" id="PS51257">
    <property type="entry name" value="PROKAR_LIPOPROTEIN"/>
    <property type="match status" value="1"/>
</dbReference>
<accession>A0A6N7WJL0</accession>
<dbReference type="SUPFAM" id="SSF51445">
    <property type="entry name" value="(Trans)glycosidases"/>
    <property type="match status" value="1"/>
</dbReference>
<proteinExistence type="predicted"/>
<evidence type="ECO:0000313" key="2">
    <source>
        <dbReference type="EMBL" id="MSS89904.1"/>
    </source>
</evidence>